<keyword evidence="2" id="KW-0210">Decarboxylase</keyword>
<comment type="cofactor">
    <cofactor evidence="1">
        <name>NAD(+)</name>
        <dbReference type="ChEBI" id="CHEBI:57540"/>
    </cofactor>
</comment>
<keyword evidence="3" id="KW-0520">NAD</keyword>
<dbReference type="AlphaFoldDB" id="U1F822"/>
<organism evidence="6 8">
    <name type="scientific">Treponema socranskii subsp. socranskii VPI DR56BR1116 = ATCC 35536</name>
    <dbReference type="NCBI Taxonomy" id="1125725"/>
    <lineage>
        <taxon>Bacteria</taxon>
        <taxon>Pseudomonadati</taxon>
        <taxon>Spirochaetota</taxon>
        <taxon>Spirochaetia</taxon>
        <taxon>Spirochaetales</taxon>
        <taxon>Treponemataceae</taxon>
        <taxon>Treponema</taxon>
    </lineage>
</organism>
<protein>
    <submittedName>
        <fullName evidence="6">3-beta hydroxysteroid dehydrogenase/isomerase family protein</fullName>
    </submittedName>
</protein>
<proteinExistence type="predicted"/>
<dbReference type="OrthoDB" id="9801785at2"/>
<dbReference type="RefSeq" id="WP_021330867.1">
    <property type="nucleotide sequence ID" value="NZ_AUZJ01000045.1"/>
</dbReference>
<dbReference type="PATRIC" id="fig|1125725.3.peg.1894"/>
<dbReference type="EMBL" id="AVQI01000059">
    <property type="protein sequence ID" value="ERK01288.1"/>
    <property type="molecule type" value="Genomic_DNA"/>
</dbReference>
<dbReference type="Proteomes" id="UP000016646">
    <property type="component" value="Unassembled WGS sequence"/>
</dbReference>
<evidence type="ECO:0000313" key="8">
    <source>
        <dbReference type="Proteomes" id="UP000016412"/>
    </source>
</evidence>
<dbReference type="SUPFAM" id="SSF51735">
    <property type="entry name" value="NAD(P)-binding Rossmann-fold domains"/>
    <property type="match status" value="1"/>
</dbReference>
<evidence type="ECO:0000256" key="2">
    <source>
        <dbReference type="ARBA" id="ARBA00022793"/>
    </source>
</evidence>
<keyword evidence="4" id="KW-0456">Lyase</keyword>
<comment type="caution">
    <text evidence="6">The sequence shown here is derived from an EMBL/GenBank/DDBJ whole genome shotgun (WGS) entry which is preliminary data.</text>
</comment>
<sequence>MNYTASYLNDIDTAISAINCKEKLFNRNILITGGSGMICSPVIDILFALNKKYDAHITIRIAGRNRERIVKRFAPFKCGTDFEFIRFDATMDVSLDTATDYIIYGASNADPVSLNRYPVETVLTNIIGLHSLLKYSFEKKIKRLLYISSGEIYGIKNNGEPYREDDYGYIDVLNTRACYPCSKRAAENLCISYTKEYAVDTVIVRPGHIYGPTITETDSRASAQFTRNALAKKDIVMKSGGAQLRSYCYVMDCASALLTVLLAGKTGNAYNIANPNSTVTVRRLAQEFADASGTKIIFQNATDAEKKSYNLMENSSLDSTKLEALGWKPRFSLKDGVSRTLEILQANGN</sequence>
<dbReference type="PANTHER" id="PTHR43078">
    <property type="entry name" value="UDP-GLUCURONIC ACID DECARBOXYLASE-RELATED"/>
    <property type="match status" value="1"/>
</dbReference>
<feature type="domain" description="NAD-dependent epimerase/dehydratase" evidence="5">
    <location>
        <begin position="29"/>
        <end position="273"/>
    </location>
</feature>
<evidence type="ECO:0000313" key="7">
    <source>
        <dbReference type="EMBL" id="ERK01288.1"/>
    </source>
</evidence>
<dbReference type="GO" id="GO:0005737">
    <property type="term" value="C:cytoplasm"/>
    <property type="evidence" value="ECO:0007669"/>
    <property type="project" value="TreeGrafter"/>
</dbReference>
<evidence type="ECO:0000256" key="3">
    <source>
        <dbReference type="ARBA" id="ARBA00023027"/>
    </source>
</evidence>
<evidence type="ECO:0000256" key="1">
    <source>
        <dbReference type="ARBA" id="ARBA00001911"/>
    </source>
</evidence>
<evidence type="ECO:0000259" key="5">
    <source>
        <dbReference type="Pfam" id="PF01370"/>
    </source>
</evidence>
<dbReference type="GO" id="GO:0048040">
    <property type="term" value="F:UDP-glucuronate decarboxylase activity"/>
    <property type="evidence" value="ECO:0007669"/>
    <property type="project" value="TreeGrafter"/>
</dbReference>
<keyword evidence="9" id="KW-1185">Reference proteome</keyword>
<dbReference type="InterPro" id="IPR036291">
    <property type="entry name" value="NAD(P)-bd_dom_sf"/>
</dbReference>
<dbReference type="GO" id="GO:0016853">
    <property type="term" value="F:isomerase activity"/>
    <property type="evidence" value="ECO:0007669"/>
    <property type="project" value="UniProtKB-KW"/>
</dbReference>
<gene>
    <name evidence="7" type="ORF">HMPREF0860_1998</name>
    <name evidence="6" type="ORF">HMPREF1325_0830</name>
</gene>
<dbReference type="InterPro" id="IPR001509">
    <property type="entry name" value="Epimerase_deHydtase"/>
</dbReference>
<dbReference type="Proteomes" id="UP000016412">
    <property type="component" value="Unassembled WGS sequence"/>
</dbReference>
<dbReference type="GO" id="GO:0070403">
    <property type="term" value="F:NAD+ binding"/>
    <property type="evidence" value="ECO:0007669"/>
    <property type="project" value="InterPro"/>
</dbReference>
<evidence type="ECO:0000313" key="9">
    <source>
        <dbReference type="Proteomes" id="UP000016646"/>
    </source>
</evidence>
<name>U1F822_TRESO</name>
<reference evidence="8 9" key="1">
    <citation type="submission" date="2013-08" db="EMBL/GenBank/DDBJ databases">
        <authorList>
            <person name="Durkin A.S."/>
            <person name="Haft D.R."/>
            <person name="McCorrison J."/>
            <person name="Torralba M."/>
            <person name="Gillis M."/>
            <person name="Haft D.H."/>
            <person name="Methe B."/>
            <person name="Sutton G."/>
            <person name="Nelson K.E."/>
        </authorList>
    </citation>
    <scope>NUCLEOTIDE SEQUENCE [LARGE SCALE GENOMIC DNA]</scope>
    <source>
        <strain evidence="7 9">ATCC 35536</strain>
        <strain evidence="6 8">VPI DR56BR1116</strain>
    </source>
</reference>
<keyword evidence="6" id="KW-0413">Isomerase</keyword>
<dbReference type="InterPro" id="IPR044516">
    <property type="entry name" value="UXS-like"/>
</dbReference>
<accession>U1F822</accession>
<dbReference type="GO" id="GO:0042732">
    <property type="term" value="P:D-xylose metabolic process"/>
    <property type="evidence" value="ECO:0007669"/>
    <property type="project" value="InterPro"/>
</dbReference>
<dbReference type="STRING" id="1125725.HMPREF1325_0830"/>
<dbReference type="PANTHER" id="PTHR43078:SF6">
    <property type="entry name" value="UDP-GLUCURONIC ACID DECARBOXYLASE 1"/>
    <property type="match status" value="1"/>
</dbReference>
<evidence type="ECO:0000313" key="6">
    <source>
        <dbReference type="EMBL" id="ERF60167.1"/>
    </source>
</evidence>
<dbReference type="eggNOG" id="COG0451">
    <property type="taxonomic scope" value="Bacteria"/>
</dbReference>
<dbReference type="EMBL" id="AUZJ01000045">
    <property type="protein sequence ID" value="ERF60167.1"/>
    <property type="molecule type" value="Genomic_DNA"/>
</dbReference>
<evidence type="ECO:0000256" key="4">
    <source>
        <dbReference type="ARBA" id="ARBA00023239"/>
    </source>
</evidence>
<dbReference type="Gene3D" id="3.40.50.720">
    <property type="entry name" value="NAD(P)-binding Rossmann-like Domain"/>
    <property type="match status" value="1"/>
</dbReference>
<dbReference type="Pfam" id="PF01370">
    <property type="entry name" value="Epimerase"/>
    <property type="match status" value="1"/>
</dbReference>